<gene>
    <name evidence="2" type="ORF">SCP_0804540</name>
</gene>
<feature type="region of interest" description="Disordered" evidence="1">
    <location>
        <begin position="278"/>
        <end position="298"/>
    </location>
</feature>
<dbReference type="RefSeq" id="XP_027616843.1">
    <property type="nucleotide sequence ID" value="XM_027761042.1"/>
</dbReference>
<dbReference type="Proteomes" id="UP000287166">
    <property type="component" value="Unassembled WGS sequence"/>
</dbReference>
<protein>
    <submittedName>
        <fullName evidence="2">Uncharacterized protein</fullName>
    </submittedName>
</protein>
<comment type="caution">
    <text evidence="2">The sequence shown here is derived from an EMBL/GenBank/DDBJ whole genome shotgun (WGS) entry which is preliminary data.</text>
</comment>
<accession>A0A401GUR7</accession>
<name>A0A401GUR7_9APHY</name>
<dbReference type="EMBL" id="BFAD01000008">
    <property type="protein sequence ID" value="GBE85930.1"/>
    <property type="molecule type" value="Genomic_DNA"/>
</dbReference>
<organism evidence="2 3">
    <name type="scientific">Sparassis crispa</name>
    <dbReference type="NCBI Taxonomy" id="139825"/>
    <lineage>
        <taxon>Eukaryota</taxon>
        <taxon>Fungi</taxon>
        <taxon>Dikarya</taxon>
        <taxon>Basidiomycota</taxon>
        <taxon>Agaricomycotina</taxon>
        <taxon>Agaricomycetes</taxon>
        <taxon>Polyporales</taxon>
        <taxon>Sparassidaceae</taxon>
        <taxon>Sparassis</taxon>
    </lineage>
</organism>
<dbReference type="InParanoid" id="A0A401GUR7"/>
<evidence type="ECO:0000313" key="2">
    <source>
        <dbReference type="EMBL" id="GBE85930.1"/>
    </source>
</evidence>
<feature type="compositionally biased region" description="Polar residues" evidence="1">
    <location>
        <begin position="12"/>
        <end position="29"/>
    </location>
</feature>
<keyword evidence="3" id="KW-1185">Reference proteome</keyword>
<dbReference type="GeneID" id="38782847"/>
<sequence>MPAALDPVVGHQSPQTGQPQVPSASSNMSPHVAAQLSEATRMTPYAHVAGLPSHAFHHQVQTQRAQTNAHGPIMQLRHHGSHHQPQVPHYYLSPAELDASNPSFLQALRPPSPILPIHEHRAYITERLYTQMPSPNESNNTTSRMTAKEIAMWNSLGELNPSDLENVDPRRPLSPGIRTIMHAPSDLHTGAFAPLPIYEAEGGSDSSSSTFSATAAPSRAILGETQPPFAYPGTSHAHIEELHSNPRVHEGFPNDRHPPMFSLMLRAAQMGGTVMPPPPLGGGHGDTSHPHSTGKIMM</sequence>
<proteinExistence type="predicted"/>
<feature type="region of interest" description="Disordered" evidence="1">
    <location>
        <begin position="1"/>
        <end position="31"/>
    </location>
</feature>
<reference evidence="2 3" key="1">
    <citation type="journal article" date="2018" name="Sci. Rep.">
        <title>Genome sequence of the cauliflower mushroom Sparassis crispa (Hanabiratake) and its association with beneficial usage.</title>
        <authorList>
            <person name="Kiyama R."/>
            <person name="Furutani Y."/>
            <person name="Kawaguchi K."/>
            <person name="Nakanishi T."/>
        </authorList>
    </citation>
    <scope>NUCLEOTIDE SEQUENCE [LARGE SCALE GENOMIC DNA]</scope>
</reference>
<dbReference type="AlphaFoldDB" id="A0A401GUR7"/>
<evidence type="ECO:0000256" key="1">
    <source>
        <dbReference type="SAM" id="MobiDB-lite"/>
    </source>
</evidence>
<evidence type="ECO:0000313" key="3">
    <source>
        <dbReference type="Proteomes" id="UP000287166"/>
    </source>
</evidence>